<dbReference type="EMBL" id="BMQQ01000024">
    <property type="protein sequence ID" value="GGT51941.1"/>
    <property type="molecule type" value="Genomic_DNA"/>
</dbReference>
<feature type="region of interest" description="Disordered" evidence="1">
    <location>
        <begin position="301"/>
        <end position="329"/>
    </location>
</feature>
<feature type="compositionally biased region" description="Gly residues" evidence="1">
    <location>
        <begin position="173"/>
        <end position="185"/>
    </location>
</feature>
<feature type="compositionally biased region" description="Basic residues" evidence="1">
    <location>
        <begin position="259"/>
        <end position="273"/>
    </location>
</feature>
<dbReference type="Proteomes" id="UP000619486">
    <property type="component" value="Unassembled WGS sequence"/>
</dbReference>
<protein>
    <recommendedName>
        <fullName evidence="4">UL36 very large tegument protein</fullName>
    </recommendedName>
</protein>
<feature type="region of interest" description="Disordered" evidence="1">
    <location>
        <begin position="163"/>
        <end position="281"/>
    </location>
</feature>
<dbReference type="AlphaFoldDB" id="A0A918LUM4"/>
<organism evidence="2 3">
    <name type="scientific">Streptomyces purpureus</name>
    <dbReference type="NCBI Taxonomy" id="1951"/>
    <lineage>
        <taxon>Bacteria</taxon>
        <taxon>Bacillati</taxon>
        <taxon>Actinomycetota</taxon>
        <taxon>Actinomycetes</taxon>
        <taxon>Kitasatosporales</taxon>
        <taxon>Streptomycetaceae</taxon>
        <taxon>Streptomyces</taxon>
    </lineage>
</organism>
<evidence type="ECO:0000313" key="3">
    <source>
        <dbReference type="Proteomes" id="UP000619486"/>
    </source>
</evidence>
<gene>
    <name evidence="2" type="ORF">GCM10014713_52410</name>
</gene>
<sequence>MTEHQLPVEIEEFSRTLRELAGLLDPASGWYGVFAARDPQGLRACFDGIEILPWDVVEALLQDLAGLRAEGEVAALRVRARALHAEAAAVHDRRPGGRAALGERLALMEGERDRAARRAGELAALLAAAVPDADKTGLTHDLAWAHDDQARATARVAELRSRLTALDREPGEPGVGGPTGLGSAAGHGARNPAGQDPSGVDWHTDLGPAAGPEAGPAGQSLPGVREPTGLGPAAEPVAPNPAGQDPDEGPQPGVQGRPRWVRSRLAAPRRPRGARYAGIEEAEAPGTGHGVAAVPVGGGAPRGARFGGAEEARPEPVVPERPSPEDREAAARTVDALRRLRAEGRGGEAHALLCEAAARPPGTLGPLAEELHRAGLGADWATLLWEASSLPPERFAAAAGVLADAGRAEDCGQLLRQGISRAPDEIGAAALALDTGGHSREARLLLTAVVQARSAEDAARLAAADPHRLVPQLLDAARAVSPARERDLVHALRARGLVGD</sequence>
<evidence type="ECO:0008006" key="4">
    <source>
        <dbReference type="Google" id="ProtNLM"/>
    </source>
</evidence>
<evidence type="ECO:0000256" key="1">
    <source>
        <dbReference type="SAM" id="MobiDB-lite"/>
    </source>
</evidence>
<dbReference type="RefSeq" id="WP_189204019.1">
    <property type="nucleotide sequence ID" value="NZ_BMQQ01000024.1"/>
</dbReference>
<feature type="compositionally biased region" description="Low complexity" evidence="1">
    <location>
        <begin position="207"/>
        <end position="218"/>
    </location>
</feature>
<keyword evidence="3" id="KW-1185">Reference proteome</keyword>
<proteinExistence type="predicted"/>
<evidence type="ECO:0000313" key="2">
    <source>
        <dbReference type="EMBL" id="GGT51941.1"/>
    </source>
</evidence>
<comment type="caution">
    <text evidence="2">The sequence shown here is derived from an EMBL/GenBank/DDBJ whole genome shotgun (WGS) entry which is preliminary data.</text>
</comment>
<name>A0A918LUM4_9ACTN</name>
<reference evidence="2" key="2">
    <citation type="submission" date="2020-09" db="EMBL/GenBank/DDBJ databases">
        <authorList>
            <person name="Sun Q."/>
            <person name="Ohkuma M."/>
        </authorList>
    </citation>
    <scope>NUCLEOTIDE SEQUENCE</scope>
    <source>
        <strain evidence="2">JCM 3172</strain>
    </source>
</reference>
<reference evidence="2" key="1">
    <citation type="journal article" date="2014" name="Int. J. Syst. Evol. Microbiol.">
        <title>Complete genome sequence of Corynebacterium casei LMG S-19264T (=DSM 44701T), isolated from a smear-ripened cheese.</title>
        <authorList>
            <consortium name="US DOE Joint Genome Institute (JGI-PGF)"/>
            <person name="Walter F."/>
            <person name="Albersmeier A."/>
            <person name="Kalinowski J."/>
            <person name="Ruckert C."/>
        </authorList>
    </citation>
    <scope>NUCLEOTIDE SEQUENCE</scope>
    <source>
        <strain evidence="2">JCM 3172</strain>
    </source>
</reference>
<accession>A0A918LUM4</accession>